<evidence type="ECO:0000259" key="2">
    <source>
        <dbReference type="Pfam" id="PF06725"/>
    </source>
</evidence>
<dbReference type="CDD" id="cd14667">
    <property type="entry name" value="3D_containing_proteins"/>
    <property type="match status" value="1"/>
</dbReference>
<dbReference type="InterPro" id="IPR010611">
    <property type="entry name" value="3D_dom"/>
</dbReference>
<evidence type="ECO:0000313" key="4">
    <source>
        <dbReference type="Proteomes" id="UP000216752"/>
    </source>
</evidence>
<dbReference type="Gene3D" id="2.40.40.10">
    <property type="entry name" value="RlpA-like domain"/>
    <property type="match status" value="1"/>
</dbReference>
<dbReference type="InterPro" id="IPR036908">
    <property type="entry name" value="RlpA-like_sf"/>
</dbReference>
<dbReference type="Proteomes" id="UP000216752">
    <property type="component" value="Chromosome"/>
</dbReference>
<keyword evidence="1" id="KW-0732">Signal</keyword>
<evidence type="ECO:0000256" key="1">
    <source>
        <dbReference type="ARBA" id="ARBA00022729"/>
    </source>
</evidence>
<gene>
    <name evidence="3" type="ORF">SPSIL_013350</name>
</gene>
<dbReference type="SUPFAM" id="SSF50685">
    <property type="entry name" value="Barwin-like endoglucanases"/>
    <property type="match status" value="1"/>
</dbReference>
<dbReference type="PANTHER" id="PTHR39160">
    <property type="entry name" value="CELL WALL-BINDING PROTEIN YOCH"/>
    <property type="match status" value="1"/>
</dbReference>
<name>A0ABZ3IHS1_9FIRM</name>
<protein>
    <recommendedName>
        <fullName evidence="2">3D domain-containing protein</fullName>
    </recommendedName>
</protein>
<dbReference type="PANTHER" id="PTHR39160:SF4">
    <property type="entry name" value="RESUSCITATION-PROMOTING FACTOR RPFB"/>
    <property type="match status" value="1"/>
</dbReference>
<organism evidence="3 4">
    <name type="scientific">Sporomusa silvacetica DSM 10669</name>
    <dbReference type="NCBI Taxonomy" id="1123289"/>
    <lineage>
        <taxon>Bacteria</taxon>
        <taxon>Bacillati</taxon>
        <taxon>Bacillota</taxon>
        <taxon>Negativicutes</taxon>
        <taxon>Selenomonadales</taxon>
        <taxon>Sporomusaceae</taxon>
        <taxon>Sporomusa</taxon>
    </lineage>
</organism>
<proteinExistence type="predicted"/>
<evidence type="ECO:0000313" key="3">
    <source>
        <dbReference type="EMBL" id="XFO65226.1"/>
    </source>
</evidence>
<dbReference type="RefSeq" id="WP_094605933.1">
    <property type="nucleotide sequence ID" value="NZ_CP155573.1"/>
</dbReference>
<feature type="domain" description="3D" evidence="2">
    <location>
        <begin position="109"/>
        <end position="172"/>
    </location>
</feature>
<sequence length="183" mass="19593">MKEKHHCKTKWHFKKIAAAIGSAVVIAAATIPGVAAVATAPDTNPPVTPAATQETAQQQTEQVAQNIPPEEAGAKKVLDITATAYAPGPHDNDQWGNKTHMGTKIRPGVIAVDPRVIPLGSQVIIKYPDGSKEYAVAEDTGGAIKGHRIDVAKWTVKEAYRFGIKPVKVYVLHTPPRKNEGQV</sequence>
<accession>A0ABZ3IHS1</accession>
<dbReference type="InterPro" id="IPR059180">
    <property type="entry name" value="3D_YorM"/>
</dbReference>
<dbReference type="Pfam" id="PF06725">
    <property type="entry name" value="3D"/>
    <property type="match status" value="1"/>
</dbReference>
<keyword evidence="4" id="KW-1185">Reference proteome</keyword>
<dbReference type="EMBL" id="CP155573">
    <property type="protein sequence ID" value="XFO65226.1"/>
    <property type="molecule type" value="Genomic_DNA"/>
</dbReference>
<dbReference type="InterPro" id="IPR051933">
    <property type="entry name" value="Resuscitation_pf_RpfB"/>
</dbReference>
<reference evidence="3" key="1">
    <citation type="submission" date="2024-05" db="EMBL/GenBank/DDBJ databases">
        <title>Isolation and characterization of Sporomusa carbonis sp. nov., a carboxydotrophic hydrogenogen in the genus of Sporomusa isolated from a charcoal burning pile.</title>
        <authorList>
            <person name="Boeer T."/>
            <person name="Rosenbaum F."/>
            <person name="Eysell L."/>
            <person name="Mueller V."/>
            <person name="Daniel R."/>
            <person name="Poehlein A."/>
        </authorList>
    </citation>
    <scope>NUCLEOTIDE SEQUENCE [LARGE SCALE GENOMIC DNA]</scope>
    <source>
        <strain evidence="3">DSM 10669</strain>
    </source>
</reference>